<dbReference type="Proteomes" id="UP000054804">
    <property type="component" value="Unassembled WGS sequence"/>
</dbReference>
<keyword evidence="1" id="KW-0805">Transcription regulation</keyword>
<proteinExistence type="predicted"/>
<dbReference type="InterPro" id="IPR009057">
    <property type="entry name" value="Homeodomain-like_sf"/>
</dbReference>
<keyword evidence="2 4" id="KW-0238">DNA-binding</keyword>
<dbReference type="InterPro" id="IPR036271">
    <property type="entry name" value="Tet_transcr_reg_TetR-rel_C_sf"/>
</dbReference>
<dbReference type="PANTHER" id="PTHR30055">
    <property type="entry name" value="HTH-TYPE TRANSCRIPTIONAL REGULATOR RUTR"/>
    <property type="match status" value="1"/>
</dbReference>
<evidence type="ECO:0000256" key="3">
    <source>
        <dbReference type="ARBA" id="ARBA00023163"/>
    </source>
</evidence>
<evidence type="ECO:0000313" key="7">
    <source>
        <dbReference type="Proteomes" id="UP000054804"/>
    </source>
</evidence>
<feature type="DNA-binding region" description="H-T-H motif" evidence="4">
    <location>
        <begin position="41"/>
        <end position="60"/>
    </location>
</feature>
<dbReference type="AlphaFoldDB" id="A0A0W7XA53"/>
<evidence type="ECO:0000313" key="6">
    <source>
        <dbReference type="EMBL" id="KUF19674.1"/>
    </source>
</evidence>
<dbReference type="InterPro" id="IPR001647">
    <property type="entry name" value="HTH_TetR"/>
</dbReference>
<dbReference type="EMBL" id="LOCL01000026">
    <property type="protein sequence ID" value="KUF19674.1"/>
    <property type="molecule type" value="Genomic_DNA"/>
</dbReference>
<dbReference type="InterPro" id="IPR011075">
    <property type="entry name" value="TetR_C"/>
</dbReference>
<dbReference type="SUPFAM" id="SSF48498">
    <property type="entry name" value="Tetracyclin repressor-like, C-terminal domain"/>
    <property type="match status" value="1"/>
</dbReference>
<dbReference type="InterPro" id="IPR050109">
    <property type="entry name" value="HTH-type_TetR-like_transc_reg"/>
</dbReference>
<dbReference type="Gene3D" id="1.10.10.60">
    <property type="entry name" value="Homeodomain-like"/>
    <property type="match status" value="1"/>
</dbReference>
<evidence type="ECO:0000256" key="4">
    <source>
        <dbReference type="PROSITE-ProRule" id="PRU00335"/>
    </source>
</evidence>
<comment type="caution">
    <text evidence="6">The sequence shown here is derived from an EMBL/GenBank/DDBJ whole genome shotgun (WGS) entry which is preliminary data.</text>
</comment>
<name>A0A0W7XA53_9ACTN</name>
<dbReference type="RefSeq" id="WP_058846177.1">
    <property type="nucleotide sequence ID" value="NZ_LOCL01000026.1"/>
</dbReference>
<dbReference type="Pfam" id="PF19352">
    <property type="entry name" value="TetR_C_38"/>
    <property type="match status" value="1"/>
</dbReference>
<evidence type="ECO:0000259" key="5">
    <source>
        <dbReference type="PROSITE" id="PS50977"/>
    </source>
</evidence>
<organism evidence="6 7">
    <name type="scientific">Streptomyces silvensis</name>
    <dbReference type="NCBI Taxonomy" id="1765722"/>
    <lineage>
        <taxon>Bacteria</taxon>
        <taxon>Bacillati</taxon>
        <taxon>Actinomycetota</taxon>
        <taxon>Actinomycetes</taxon>
        <taxon>Kitasatosporales</taxon>
        <taxon>Streptomycetaceae</taxon>
        <taxon>Streptomyces</taxon>
    </lineage>
</organism>
<dbReference type="Gene3D" id="1.10.357.10">
    <property type="entry name" value="Tetracycline Repressor, domain 2"/>
    <property type="match status" value="1"/>
</dbReference>
<evidence type="ECO:0000256" key="2">
    <source>
        <dbReference type="ARBA" id="ARBA00023125"/>
    </source>
</evidence>
<keyword evidence="7" id="KW-1185">Reference proteome</keyword>
<evidence type="ECO:0000256" key="1">
    <source>
        <dbReference type="ARBA" id="ARBA00023015"/>
    </source>
</evidence>
<accession>A0A0W7XA53</accession>
<dbReference type="PANTHER" id="PTHR30055:SF234">
    <property type="entry name" value="HTH-TYPE TRANSCRIPTIONAL REGULATOR BETI"/>
    <property type="match status" value="1"/>
</dbReference>
<dbReference type="Pfam" id="PF00440">
    <property type="entry name" value="TetR_N"/>
    <property type="match status" value="1"/>
</dbReference>
<dbReference type="STRING" id="1765722.AT728_04750"/>
<feature type="domain" description="HTH tetR-type" evidence="5">
    <location>
        <begin position="18"/>
        <end position="78"/>
    </location>
</feature>
<keyword evidence="3" id="KW-0804">Transcription</keyword>
<protein>
    <submittedName>
        <fullName evidence="6">TetR family transcriptional regulator</fullName>
    </submittedName>
</protein>
<gene>
    <name evidence="6" type="ORF">AT728_04750</name>
</gene>
<dbReference type="SUPFAM" id="SSF46689">
    <property type="entry name" value="Homeodomain-like"/>
    <property type="match status" value="1"/>
</dbReference>
<sequence length="215" mass="23524">MTGQVRTVDGRVAGRRGQATRQKLLECLSEMLSSSPYRDVKVIDVARKAGTSPATFYQYFPDVEGAVLEIAEQMAVEGAQLTQLLEGRSWVGKAGWQTSQDLVDGFLDFWRKNDAILRVVDLGAAEGDKRFYKIRMKILNSVNNSLTDTVKELKAKGKIDKDVSPAALAGSLVAMLAAVASHQRGFQTWGVKQAELKPNLAMLVHMGVTGKKPTK</sequence>
<dbReference type="OrthoDB" id="4265761at2"/>
<reference evidence="6 7" key="1">
    <citation type="submission" date="2015-12" db="EMBL/GenBank/DDBJ databases">
        <title>Draft genome sequence of Streptomyces silvensis ATCC 53525, a producer of novel hormone antagonists.</title>
        <authorList>
            <person name="Johnston C.W."/>
            <person name="Li Y."/>
            <person name="Magarvey N.A."/>
        </authorList>
    </citation>
    <scope>NUCLEOTIDE SEQUENCE [LARGE SCALE GENOMIC DNA]</scope>
    <source>
        <strain evidence="6 7">ATCC 53525</strain>
    </source>
</reference>
<dbReference type="PROSITE" id="PS50977">
    <property type="entry name" value="HTH_TETR_2"/>
    <property type="match status" value="1"/>
</dbReference>
<dbReference type="GO" id="GO:0000976">
    <property type="term" value="F:transcription cis-regulatory region binding"/>
    <property type="evidence" value="ECO:0007669"/>
    <property type="project" value="TreeGrafter"/>
</dbReference>
<dbReference type="GO" id="GO:0003700">
    <property type="term" value="F:DNA-binding transcription factor activity"/>
    <property type="evidence" value="ECO:0007669"/>
    <property type="project" value="TreeGrafter"/>
</dbReference>